<proteinExistence type="predicted"/>
<evidence type="ECO:0000256" key="2">
    <source>
        <dbReference type="ARBA" id="ARBA00023125"/>
    </source>
</evidence>
<evidence type="ECO:0000259" key="5">
    <source>
        <dbReference type="PROSITE" id="PS50960"/>
    </source>
</evidence>
<evidence type="ECO:0000256" key="1">
    <source>
        <dbReference type="ARBA" id="ARBA00004123"/>
    </source>
</evidence>
<dbReference type="PROSITE" id="PS50960">
    <property type="entry name" value="HTH_PSQ"/>
    <property type="match status" value="1"/>
</dbReference>
<dbReference type="PANTHER" id="PTHR19303:SF74">
    <property type="entry name" value="POGO TRANSPOSABLE ELEMENT WITH KRAB DOMAIN"/>
    <property type="match status" value="1"/>
</dbReference>
<sequence length="200" mass="23221">MPYQRKTTRQSWCQEEMTQAIQEVLSGNMGYMKASKTYHVPQSTLEDRVRKARVQNLSSAEAARKSLGRYKPVFNTEQESEIVDHVLLMEQRLFGLTLEDLRRLAYNLAESNNIKHPFNEEKKKAGKSWLYGFLKRNPQISLRSPEKTSLARAKGFNRTAVGKFFDLLHTLNEHEQYHFQPENIYNVDEIGITIVSNKPS</sequence>
<dbReference type="InterPro" id="IPR007889">
    <property type="entry name" value="HTH_Psq"/>
</dbReference>
<evidence type="ECO:0000256" key="4">
    <source>
        <dbReference type="PROSITE-ProRule" id="PRU00320"/>
    </source>
</evidence>
<evidence type="ECO:0000259" key="6">
    <source>
        <dbReference type="PROSITE" id="PS51253"/>
    </source>
</evidence>
<dbReference type="PROSITE" id="PS51253">
    <property type="entry name" value="HTH_CENPB"/>
    <property type="match status" value="1"/>
</dbReference>
<feature type="domain" description="HTH CENPB-type" evidence="6">
    <location>
        <begin position="66"/>
        <end position="143"/>
    </location>
</feature>
<dbReference type="AlphaFoldDB" id="A0A8D9ELH6"/>
<organism evidence="7">
    <name type="scientific">Cacopsylla melanoneura</name>
    <dbReference type="NCBI Taxonomy" id="428564"/>
    <lineage>
        <taxon>Eukaryota</taxon>
        <taxon>Metazoa</taxon>
        <taxon>Ecdysozoa</taxon>
        <taxon>Arthropoda</taxon>
        <taxon>Hexapoda</taxon>
        <taxon>Insecta</taxon>
        <taxon>Pterygota</taxon>
        <taxon>Neoptera</taxon>
        <taxon>Paraneoptera</taxon>
        <taxon>Hemiptera</taxon>
        <taxon>Sternorrhyncha</taxon>
        <taxon>Psylloidea</taxon>
        <taxon>Psyllidae</taxon>
        <taxon>Psyllinae</taxon>
        <taxon>Cacopsylla</taxon>
    </lineage>
</organism>
<dbReference type="InterPro" id="IPR006600">
    <property type="entry name" value="HTH_CenpB_DNA-bd_dom"/>
</dbReference>
<dbReference type="PANTHER" id="PTHR19303">
    <property type="entry name" value="TRANSPOSON"/>
    <property type="match status" value="1"/>
</dbReference>
<dbReference type="EMBL" id="HBUF01543964">
    <property type="protein sequence ID" value="CAG6756135.1"/>
    <property type="molecule type" value="Transcribed_RNA"/>
</dbReference>
<accession>A0A8D9ELH6</accession>
<reference evidence="7" key="1">
    <citation type="submission" date="2021-05" db="EMBL/GenBank/DDBJ databases">
        <authorList>
            <person name="Alioto T."/>
            <person name="Alioto T."/>
            <person name="Gomez Garrido J."/>
        </authorList>
    </citation>
    <scope>NUCLEOTIDE SEQUENCE</scope>
</reference>
<evidence type="ECO:0000256" key="3">
    <source>
        <dbReference type="ARBA" id="ARBA00023242"/>
    </source>
</evidence>
<evidence type="ECO:0000313" key="7">
    <source>
        <dbReference type="EMBL" id="CAG6756135.1"/>
    </source>
</evidence>
<dbReference type="InterPro" id="IPR009057">
    <property type="entry name" value="Homeodomain-like_sf"/>
</dbReference>
<feature type="DNA-binding region" description="H-T-H motif" evidence="4">
    <location>
        <begin position="31"/>
        <end position="51"/>
    </location>
</feature>
<dbReference type="GO" id="GO:0005634">
    <property type="term" value="C:nucleus"/>
    <property type="evidence" value="ECO:0007669"/>
    <property type="project" value="UniProtKB-SubCell"/>
</dbReference>
<protein>
    <recommendedName>
        <fullName evidence="8">HTH CENPB-type domain-containing protein</fullName>
    </recommendedName>
</protein>
<keyword evidence="3 4" id="KW-0539">Nucleus</keyword>
<dbReference type="SUPFAM" id="SSF46689">
    <property type="entry name" value="Homeodomain-like"/>
    <property type="match status" value="1"/>
</dbReference>
<dbReference type="GO" id="GO:0003677">
    <property type="term" value="F:DNA binding"/>
    <property type="evidence" value="ECO:0007669"/>
    <property type="project" value="UniProtKB-UniRule"/>
</dbReference>
<feature type="domain" description="HTH psq-type" evidence="5">
    <location>
        <begin position="1"/>
        <end position="55"/>
    </location>
</feature>
<dbReference type="Pfam" id="PF03221">
    <property type="entry name" value="HTH_Tnp_Tc5"/>
    <property type="match status" value="1"/>
</dbReference>
<dbReference type="Gene3D" id="1.10.10.60">
    <property type="entry name" value="Homeodomain-like"/>
    <property type="match status" value="1"/>
</dbReference>
<dbReference type="Pfam" id="PF05225">
    <property type="entry name" value="HTH_psq"/>
    <property type="match status" value="1"/>
</dbReference>
<name>A0A8D9ELH6_9HEMI</name>
<keyword evidence="2 4" id="KW-0238">DNA-binding</keyword>
<comment type="subcellular location">
    <subcellularLocation>
        <location evidence="1 4">Nucleus</location>
    </subcellularLocation>
</comment>
<evidence type="ECO:0008006" key="8">
    <source>
        <dbReference type="Google" id="ProtNLM"/>
    </source>
</evidence>
<dbReference type="InterPro" id="IPR050863">
    <property type="entry name" value="CenT-Element_Derived"/>
</dbReference>